<proteinExistence type="predicted"/>
<evidence type="ECO:0000256" key="5">
    <source>
        <dbReference type="ARBA" id="ARBA00022759"/>
    </source>
</evidence>
<keyword evidence="3" id="KW-0540">Nuclease</keyword>
<dbReference type="InterPro" id="IPR017856">
    <property type="entry name" value="Integrase-like_N"/>
</dbReference>
<evidence type="ECO:0000256" key="6">
    <source>
        <dbReference type="ARBA" id="ARBA00022801"/>
    </source>
</evidence>
<dbReference type="GO" id="GO:0035613">
    <property type="term" value="F:RNA stem-loop binding"/>
    <property type="evidence" value="ECO:0007669"/>
    <property type="project" value="TreeGrafter"/>
</dbReference>
<evidence type="ECO:0000256" key="2">
    <source>
        <dbReference type="ARBA" id="ARBA00022695"/>
    </source>
</evidence>
<evidence type="ECO:0000256" key="10">
    <source>
        <dbReference type="PROSITE-ProRule" id="PRU00450"/>
    </source>
</evidence>
<accession>A0A7K7LRE6</accession>
<keyword evidence="8" id="KW-0695">RNA-directed DNA polymerase</keyword>
<dbReference type="InterPro" id="IPR012337">
    <property type="entry name" value="RNaseH-like_sf"/>
</dbReference>
<feature type="non-terminal residue" evidence="13">
    <location>
        <position position="1"/>
    </location>
</feature>
<dbReference type="EMBL" id="VZSR01000102">
    <property type="protein sequence ID" value="NWZ33235.1"/>
    <property type="molecule type" value="Genomic_DNA"/>
</dbReference>
<dbReference type="GO" id="GO:0004523">
    <property type="term" value="F:RNA-DNA hybrid ribonuclease activity"/>
    <property type="evidence" value="ECO:0007669"/>
    <property type="project" value="InterPro"/>
</dbReference>
<reference evidence="13 14" key="1">
    <citation type="submission" date="2019-09" db="EMBL/GenBank/DDBJ databases">
        <title>Bird 10,000 Genomes (B10K) Project - Family phase.</title>
        <authorList>
            <person name="Zhang G."/>
        </authorList>
    </citation>
    <scope>NUCLEOTIDE SEQUENCE [LARGE SCALE GENOMIC DNA]</scope>
    <source>
        <strain evidence="13">OUT-0037</strain>
        <tissue evidence="13">Liver</tissue>
    </source>
</reference>
<gene>
    <name evidence="13" type="primary">Ervk19_1</name>
    <name evidence="13" type="ORF">BRAATR_R14434</name>
</gene>
<evidence type="ECO:0000259" key="11">
    <source>
        <dbReference type="PROSITE" id="PS50876"/>
    </source>
</evidence>
<evidence type="ECO:0000256" key="4">
    <source>
        <dbReference type="ARBA" id="ARBA00022723"/>
    </source>
</evidence>
<evidence type="ECO:0000256" key="1">
    <source>
        <dbReference type="ARBA" id="ARBA00022679"/>
    </source>
</evidence>
<dbReference type="GO" id="GO:0008270">
    <property type="term" value="F:zinc ion binding"/>
    <property type="evidence" value="ECO:0007669"/>
    <property type="project" value="UniProtKB-KW"/>
</dbReference>
<evidence type="ECO:0000256" key="3">
    <source>
        <dbReference type="ARBA" id="ARBA00022722"/>
    </source>
</evidence>
<keyword evidence="6" id="KW-0378">Hydrolase</keyword>
<keyword evidence="7" id="KW-0862">Zinc</keyword>
<dbReference type="PROSITE" id="PS50876">
    <property type="entry name" value="ZF_INTEGRASE"/>
    <property type="match status" value="1"/>
</dbReference>
<dbReference type="PANTHER" id="PTHR41694:SF4">
    <property type="entry name" value="ENDOGENOUS RETROVIRUS GROUP K MEMBER 10 POL PROTEIN-RELATED"/>
    <property type="match status" value="1"/>
</dbReference>
<evidence type="ECO:0000256" key="9">
    <source>
        <dbReference type="ARBA" id="ARBA00023268"/>
    </source>
</evidence>
<dbReference type="PANTHER" id="PTHR41694">
    <property type="entry name" value="ENDOGENOUS RETROVIRUS GROUP K MEMBER POL PROTEIN"/>
    <property type="match status" value="1"/>
</dbReference>
<dbReference type="Proteomes" id="UP000540762">
    <property type="component" value="Unassembled WGS sequence"/>
</dbReference>
<dbReference type="Pfam" id="PF02022">
    <property type="entry name" value="Integrase_Zn"/>
    <property type="match status" value="1"/>
</dbReference>
<dbReference type="InterPro" id="IPR002156">
    <property type="entry name" value="RNaseH_domain"/>
</dbReference>
<dbReference type="InterPro" id="IPR003308">
    <property type="entry name" value="Integrase_Zn-bd_dom_N"/>
</dbReference>
<feature type="domain" description="RNase H type-1" evidence="12">
    <location>
        <begin position="1"/>
        <end position="96"/>
    </location>
</feature>
<keyword evidence="2" id="KW-0548">Nucleotidyltransferase</keyword>
<keyword evidence="1" id="KW-0808">Transferase</keyword>
<evidence type="ECO:0000256" key="8">
    <source>
        <dbReference type="ARBA" id="ARBA00022918"/>
    </source>
</evidence>
<name>A0A7K7LRE6_9PASS</name>
<dbReference type="GO" id="GO:0003964">
    <property type="term" value="F:RNA-directed DNA polymerase activity"/>
    <property type="evidence" value="ECO:0007669"/>
    <property type="project" value="UniProtKB-KW"/>
</dbReference>
<dbReference type="Gene3D" id="1.10.10.200">
    <property type="match status" value="1"/>
</dbReference>
<evidence type="ECO:0000313" key="13">
    <source>
        <dbReference type="EMBL" id="NWZ33235.1"/>
    </source>
</evidence>
<dbReference type="SUPFAM" id="SSF53098">
    <property type="entry name" value="Ribonuclease H-like"/>
    <property type="match status" value="1"/>
</dbReference>
<dbReference type="InterPro" id="IPR036397">
    <property type="entry name" value="RNaseH_sf"/>
</dbReference>
<comment type="caution">
    <text evidence="13">The sequence shown here is derived from an EMBL/GenBank/DDBJ whole genome shotgun (WGS) entry which is preliminary data.</text>
</comment>
<feature type="domain" description="Integrase-type" evidence="11">
    <location>
        <begin position="101"/>
        <end position="142"/>
    </location>
</feature>
<protein>
    <submittedName>
        <fullName evidence="13">POK19 protein</fullName>
    </submittedName>
</protein>
<evidence type="ECO:0000313" key="14">
    <source>
        <dbReference type="Proteomes" id="UP000540762"/>
    </source>
</evidence>
<evidence type="ECO:0000259" key="12">
    <source>
        <dbReference type="PROSITE" id="PS50879"/>
    </source>
</evidence>
<keyword evidence="10" id="KW-0863">Zinc-finger</keyword>
<keyword evidence="4" id="KW-0479">Metal-binding</keyword>
<keyword evidence="5" id="KW-0255">Endonuclease</keyword>
<dbReference type="AlphaFoldDB" id="A0A7K7LRE6"/>
<dbReference type="PROSITE" id="PS50879">
    <property type="entry name" value="RNASE_H_1"/>
    <property type="match status" value="1"/>
</dbReference>
<dbReference type="Pfam" id="PF00075">
    <property type="entry name" value="RNase_H"/>
    <property type="match status" value="1"/>
</dbReference>
<organism evidence="13 14">
    <name type="scientific">Brachypodius melanocephalos</name>
    <name type="common">black-headed bulbul</name>
    <dbReference type="NCBI Taxonomy" id="3235156"/>
    <lineage>
        <taxon>Eukaryota</taxon>
        <taxon>Metazoa</taxon>
        <taxon>Chordata</taxon>
        <taxon>Craniata</taxon>
        <taxon>Vertebrata</taxon>
        <taxon>Euteleostomi</taxon>
        <taxon>Archelosauria</taxon>
        <taxon>Archosauria</taxon>
        <taxon>Dinosauria</taxon>
        <taxon>Saurischia</taxon>
        <taxon>Theropoda</taxon>
        <taxon>Coelurosauria</taxon>
        <taxon>Aves</taxon>
        <taxon>Neognathae</taxon>
        <taxon>Neoaves</taxon>
        <taxon>Telluraves</taxon>
        <taxon>Australaves</taxon>
        <taxon>Passeriformes</taxon>
        <taxon>Sylvioidea</taxon>
        <taxon>Pycnonotidae</taxon>
        <taxon>Brachypodius</taxon>
    </lineage>
</organism>
<keyword evidence="9" id="KW-0511">Multifunctional enzyme</keyword>
<sequence>AELAAIVRAFETFKDQPFNLVTDSAYVAGVAMRAEHAFLKEESNRNLYNLLSKLVYLISHRKQRFHVMHVRSHTDLPGAIVEVNRRADVLAMQAQLPSRLDVFKQAKLSHQFYHQNVLAPARMFHLTREQAKAVVGSCSQCQSYQVPFSDRGVNP</sequence>
<dbReference type="Gene3D" id="3.30.420.10">
    <property type="entry name" value="Ribonuclease H-like superfamily/Ribonuclease H"/>
    <property type="match status" value="1"/>
</dbReference>
<keyword evidence="14" id="KW-1185">Reference proteome</keyword>
<feature type="non-terminal residue" evidence="13">
    <location>
        <position position="155"/>
    </location>
</feature>
<dbReference type="SUPFAM" id="SSF46919">
    <property type="entry name" value="N-terminal Zn binding domain of HIV integrase"/>
    <property type="match status" value="1"/>
</dbReference>
<evidence type="ECO:0000256" key="7">
    <source>
        <dbReference type="ARBA" id="ARBA00022833"/>
    </source>
</evidence>